<keyword evidence="8" id="KW-1185">Reference proteome</keyword>
<feature type="domain" description="BHLH" evidence="6">
    <location>
        <begin position="574"/>
        <end position="623"/>
    </location>
</feature>
<dbReference type="InterPro" id="IPR036638">
    <property type="entry name" value="HLH_DNA-bd_sf"/>
</dbReference>
<dbReference type="GO" id="GO:0046983">
    <property type="term" value="F:protein dimerization activity"/>
    <property type="evidence" value="ECO:0007669"/>
    <property type="project" value="InterPro"/>
</dbReference>
<evidence type="ECO:0000256" key="3">
    <source>
        <dbReference type="ARBA" id="ARBA00023163"/>
    </source>
</evidence>
<feature type="compositionally biased region" description="Basic and acidic residues" evidence="5">
    <location>
        <begin position="559"/>
        <end position="568"/>
    </location>
</feature>
<reference evidence="7 8" key="1">
    <citation type="submission" date="2018-10" db="EMBL/GenBank/DDBJ databases">
        <title>A high-quality apple genome assembly.</title>
        <authorList>
            <person name="Hu J."/>
        </authorList>
    </citation>
    <scope>NUCLEOTIDE SEQUENCE [LARGE SCALE GENOMIC DNA]</scope>
    <source>
        <strain evidence="8">cv. HFTH1</strain>
        <tissue evidence="7">Young leaf</tissue>
    </source>
</reference>
<evidence type="ECO:0000256" key="5">
    <source>
        <dbReference type="SAM" id="MobiDB-lite"/>
    </source>
</evidence>
<evidence type="ECO:0000256" key="4">
    <source>
        <dbReference type="ARBA" id="ARBA00023242"/>
    </source>
</evidence>
<keyword evidence="4" id="KW-0539">Nucleus</keyword>
<accession>A0A498JRC6</accession>
<name>A0A498JRC6_MALDO</name>
<evidence type="ECO:0000256" key="1">
    <source>
        <dbReference type="ARBA" id="ARBA00004123"/>
    </source>
</evidence>
<evidence type="ECO:0000313" key="8">
    <source>
        <dbReference type="Proteomes" id="UP000290289"/>
    </source>
</evidence>
<dbReference type="PANTHER" id="PTHR46196:SF2">
    <property type="entry name" value="TRANSCRIPTION FACTOR BHLH157"/>
    <property type="match status" value="1"/>
</dbReference>
<dbReference type="GO" id="GO:0003700">
    <property type="term" value="F:DNA-binding transcription factor activity"/>
    <property type="evidence" value="ECO:0007669"/>
    <property type="project" value="InterPro"/>
</dbReference>
<evidence type="ECO:0000259" key="6">
    <source>
        <dbReference type="PROSITE" id="PS50888"/>
    </source>
</evidence>
<dbReference type="InterPro" id="IPR025610">
    <property type="entry name" value="MYC/MYB_N"/>
</dbReference>
<comment type="subcellular location">
    <subcellularLocation>
        <location evidence="1">Nucleus</location>
    </subcellularLocation>
</comment>
<gene>
    <name evidence="7" type="ORF">DVH24_008301</name>
</gene>
<dbReference type="Pfam" id="PF14215">
    <property type="entry name" value="bHLH-MYC_N"/>
    <property type="match status" value="2"/>
</dbReference>
<dbReference type="GO" id="GO:0005634">
    <property type="term" value="C:nucleus"/>
    <property type="evidence" value="ECO:0007669"/>
    <property type="project" value="UniProtKB-SubCell"/>
</dbReference>
<comment type="caution">
    <text evidence="7">The sequence shown here is derived from an EMBL/GenBank/DDBJ whole genome shotgun (WGS) entry which is preliminary data.</text>
</comment>
<dbReference type="STRING" id="3750.A0A498JRC6"/>
<dbReference type="EMBL" id="RDQH01000332">
    <property type="protein sequence ID" value="RXH95801.1"/>
    <property type="molecule type" value="Genomic_DNA"/>
</dbReference>
<sequence>MGESSVVRERLRSLCVGSGWSYGVFWRFDHINSMLLTMGDAYYEDHVGAVIETMLSQVHILGEGVIGQTAFTGKHQWMHSDVHGGGWNPCTSLESQDMFQDCSEFGCQFSSGIKTIATISVEPQGVIQLGSTEKIMESLEVVDETKRLFQEVENLDGLIPLENAPSSMNNETNDLNELFASLISPENSNNGDVALNPGDKCNDHRGNIISAVGFQSTSSDDIGATDTTPWFSTWCTESSILTSFEPQLASEIIHESCRETVQNIQMDSAFTSLADFEKPIQGSCGYQMNNQQSLHGFPVEFNPADLSTDLSKLYQLDDLSQWLATSPEQNFNAMATALNGDFSQVKESTSVLSSLVKGDNFIDVPIQHPANSIQSSITNPFSADGHEKSVIIQSVENGSFDGLGADFACGQVGKCWEDTIMPAVNGGYLATGTALTKCFSESEITGSMPGPRTGLFSKLGLEEILNGKSTTSSSLKCTLEDQSSTTRKRKSECLSVNSNQVQLPRLAGLDRSTHLANSFYNLDNTNRLAPKKDFIPNSQVGLWIDDSYSVNAKNGVQDKQQKAEEHTKNTRKRARPGESTRPRPKDRQQIQDRIKELRGIIPTGGKCSIDSLLDRTIKYMVFLQNVMKYADKLKQTHEPKLIGKENGVLLKDNGTKCGGNTWALAVEGQTVVCPIIVEDLDQPGQMLIEMLCEEQGFFLEIADIIRGFGLNILKGVIESREDKIWARFIVEATRHVTRLDVFWSLVRLLQQTTTGVVDPTNRLSNVVDSGVPPLLDSCQQQSLPPPVSLM</sequence>
<proteinExistence type="predicted"/>
<evidence type="ECO:0000313" key="7">
    <source>
        <dbReference type="EMBL" id="RXH95801.1"/>
    </source>
</evidence>
<keyword evidence="2" id="KW-0805">Transcription regulation</keyword>
<evidence type="ECO:0000256" key="2">
    <source>
        <dbReference type="ARBA" id="ARBA00023015"/>
    </source>
</evidence>
<dbReference type="SUPFAM" id="SSF47459">
    <property type="entry name" value="HLH, helix-loop-helix DNA-binding domain"/>
    <property type="match status" value="1"/>
</dbReference>
<dbReference type="InterPro" id="IPR043561">
    <property type="entry name" value="LHW-like"/>
</dbReference>
<dbReference type="PROSITE" id="PS50888">
    <property type="entry name" value="BHLH"/>
    <property type="match status" value="1"/>
</dbReference>
<feature type="region of interest" description="Disordered" evidence="5">
    <location>
        <begin position="555"/>
        <end position="589"/>
    </location>
</feature>
<dbReference type="AlphaFoldDB" id="A0A498JRC6"/>
<dbReference type="Pfam" id="PF23176">
    <property type="entry name" value="bHLH_LHW"/>
    <property type="match status" value="1"/>
</dbReference>
<dbReference type="InterPro" id="IPR011598">
    <property type="entry name" value="bHLH_dom"/>
</dbReference>
<dbReference type="Proteomes" id="UP000290289">
    <property type="component" value="Chromosome 6"/>
</dbReference>
<feature type="compositionally biased region" description="Basic and acidic residues" evidence="5">
    <location>
        <begin position="575"/>
        <end position="589"/>
    </location>
</feature>
<dbReference type="PANTHER" id="PTHR46196">
    <property type="entry name" value="TRANSCRIPTION FACTOR BHLH155-LIKE ISOFORM X1-RELATED"/>
    <property type="match status" value="1"/>
</dbReference>
<organism evidence="7 8">
    <name type="scientific">Malus domestica</name>
    <name type="common">Apple</name>
    <name type="synonym">Pyrus malus</name>
    <dbReference type="NCBI Taxonomy" id="3750"/>
    <lineage>
        <taxon>Eukaryota</taxon>
        <taxon>Viridiplantae</taxon>
        <taxon>Streptophyta</taxon>
        <taxon>Embryophyta</taxon>
        <taxon>Tracheophyta</taxon>
        <taxon>Spermatophyta</taxon>
        <taxon>Magnoliopsida</taxon>
        <taxon>eudicotyledons</taxon>
        <taxon>Gunneridae</taxon>
        <taxon>Pentapetalae</taxon>
        <taxon>rosids</taxon>
        <taxon>fabids</taxon>
        <taxon>Rosales</taxon>
        <taxon>Rosaceae</taxon>
        <taxon>Amygdaloideae</taxon>
        <taxon>Maleae</taxon>
        <taxon>Malus</taxon>
    </lineage>
</organism>
<keyword evidence="3" id="KW-0804">Transcription</keyword>
<protein>
    <recommendedName>
        <fullName evidence="6">BHLH domain-containing protein</fullName>
    </recommendedName>
</protein>